<sequence>FFGLCFDRRRGQLVCGFLCRGVGSGCNGCLATENELAELSLEDGEEEILLLPNESESQKAVYDFCLVGCFLTASVVHFPVMRSIIANLWHPWRVLNGTPWTFNNHLLVIHRLEDGEDPMKKESPIESMDGMKRLRRDIVSPSVSDVIDSLVIRDEQFMVRAQFLSTAAKGYWFTWEMGNLLETNIRERLDRGVMNVE</sequence>
<protein>
    <recommendedName>
        <fullName evidence="3">DUF4283 domain-containing protein</fullName>
    </recommendedName>
</protein>
<proteinExistence type="predicted"/>
<dbReference type="EMBL" id="JABEZZ010000004">
    <property type="protein sequence ID" value="MBA0583543.1"/>
    <property type="molecule type" value="Genomic_DNA"/>
</dbReference>
<evidence type="ECO:0000313" key="1">
    <source>
        <dbReference type="EMBL" id="MBA0583543.1"/>
    </source>
</evidence>
<dbReference type="AlphaFoldDB" id="A0A7J8P2W5"/>
<evidence type="ECO:0000313" key="2">
    <source>
        <dbReference type="Proteomes" id="UP000593578"/>
    </source>
</evidence>
<accession>A0A7J8P2W5</accession>
<evidence type="ECO:0008006" key="3">
    <source>
        <dbReference type="Google" id="ProtNLM"/>
    </source>
</evidence>
<reference evidence="1 2" key="1">
    <citation type="journal article" date="2019" name="Genome Biol. Evol.">
        <title>Insights into the evolution of the New World diploid cottons (Gossypium, subgenus Houzingenia) based on genome sequencing.</title>
        <authorList>
            <person name="Grover C.E."/>
            <person name="Arick M.A. 2nd"/>
            <person name="Thrash A."/>
            <person name="Conover J.L."/>
            <person name="Sanders W.S."/>
            <person name="Peterson D.G."/>
            <person name="Frelichowski J.E."/>
            <person name="Scheffler J.A."/>
            <person name="Scheffler B.E."/>
            <person name="Wendel J.F."/>
        </authorList>
    </citation>
    <scope>NUCLEOTIDE SEQUENCE [LARGE SCALE GENOMIC DNA]</scope>
    <source>
        <strain evidence="1">8</strain>
        <tissue evidence="1">Leaf</tissue>
    </source>
</reference>
<organism evidence="1 2">
    <name type="scientific">Gossypium raimondii</name>
    <name type="common">Peruvian cotton</name>
    <name type="synonym">Gossypium klotzschianum subsp. raimondii</name>
    <dbReference type="NCBI Taxonomy" id="29730"/>
    <lineage>
        <taxon>Eukaryota</taxon>
        <taxon>Viridiplantae</taxon>
        <taxon>Streptophyta</taxon>
        <taxon>Embryophyta</taxon>
        <taxon>Tracheophyta</taxon>
        <taxon>Spermatophyta</taxon>
        <taxon>Magnoliopsida</taxon>
        <taxon>eudicotyledons</taxon>
        <taxon>Gunneridae</taxon>
        <taxon>Pentapetalae</taxon>
        <taxon>rosids</taxon>
        <taxon>malvids</taxon>
        <taxon>Malvales</taxon>
        <taxon>Malvaceae</taxon>
        <taxon>Malvoideae</taxon>
        <taxon>Gossypium</taxon>
    </lineage>
</organism>
<name>A0A7J8P2W5_GOSRA</name>
<comment type="caution">
    <text evidence="1">The sequence shown here is derived from an EMBL/GenBank/DDBJ whole genome shotgun (WGS) entry which is preliminary data.</text>
</comment>
<feature type="non-terminal residue" evidence="1">
    <location>
        <position position="197"/>
    </location>
</feature>
<gene>
    <name evidence="1" type="ORF">Gorai_014395</name>
</gene>
<dbReference type="Proteomes" id="UP000593578">
    <property type="component" value="Unassembled WGS sequence"/>
</dbReference>